<comment type="caution">
    <text evidence="7">The sequence shown here is derived from an EMBL/GenBank/DDBJ whole genome shotgun (WGS) entry which is preliminary data.</text>
</comment>
<dbReference type="InterPro" id="IPR013324">
    <property type="entry name" value="RNA_pol_sigma_r3/r4-like"/>
</dbReference>
<dbReference type="Gene3D" id="1.10.1740.10">
    <property type="match status" value="1"/>
</dbReference>
<protein>
    <submittedName>
        <fullName evidence="7">Putative RNA polymerase sigma factor</fullName>
    </submittedName>
</protein>
<evidence type="ECO:0000313" key="7">
    <source>
        <dbReference type="EMBL" id="CBI10666.1"/>
    </source>
</evidence>
<comment type="similarity">
    <text evidence="1">Belongs to the sigma-70 factor family. ECF subfamily.</text>
</comment>
<gene>
    <name evidence="7" type="ORF">CARN7_1460</name>
</gene>
<dbReference type="Pfam" id="PF04542">
    <property type="entry name" value="Sigma70_r2"/>
    <property type="match status" value="1"/>
</dbReference>
<evidence type="ECO:0000256" key="3">
    <source>
        <dbReference type="ARBA" id="ARBA00023082"/>
    </source>
</evidence>
<keyword evidence="4" id="KW-0804">Transcription</keyword>
<dbReference type="AlphaFoldDB" id="E6QTU4"/>
<dbReference type="EMBL" id="CABR01000099">
    <property type="protein sequence ID" value="CBI10666.1"/>
    <property type="molecule type" value="Genomic_DNA"/>
</dbReference>
<feature type="domain" description="RNA polymerase sigma-70 region 2" evidence="5">
    <location>
        <begin position="21"/>
        <end position="79"/>
    </location>
</feature>
<name>E6QTU4_9ZZZZ</name>
<dbReference type="Gene3D" id="1.10.10.10">
    <property type="entry name" value="Winged helix-like DNA-binding domain superfamily/Winged helix DNA-binding domain"/>
    <property type="match status" value="1"/>
</dbReference>
<dbReference type="GO" id="GO:0003677">
    <property type="term" value="F:DNA binding"/>
    <property type="evidence" value="ECO:0007669"/>
    <property type="project" value="InterPro"/>
</dbReference>
<feature type="domain" description="RNA polymerase sigma factor 70 region 4 type 2" evidence="6">
    <location>
        <begin position="128"/>
        <end position="176"/>
    </location>
</feature>
<dbReference type="InterPro" id="IPR013325">
    <property type="entry name" value="RNA_pol_sigma_r2"/>
</dbReference>
<evidence type="ECO:0000259" key="5">
    <source>
        <dbReference type="Pfam" id="PF04542"/>
    </source>
</evidence>
<keyword evidence="3" id="KW-0731">Sigma factor</keyword>
<dbReference type="InterPro" id="IPR007627">
    <property type="entry name" value="RNA_pol_sigma70_r2"/>
</dbReference>
<dbReference type="CDD" id="cd06171">
    <property type="entry name" value="Sigma70_r4"/>
    <property type="match status" value="1"/>
</dbReference>
<dbReference type="InterPro" id="IPR014284">
    <property type="entry name" value="RNA_pol_sigma-70_dom"/>
</dbReference>
<dbReference type="GO" id="GO:0016987">
    <property type="term" value="F:sigma factor activity"/>
    <property type="evidence" value="ECO:0007669"/>
    <property type="project" value="UniProtKB-KW"/>
</dbReference>
<dbReference type="NCBIfam" id="TIGR02937">
    <property type="entry name" value="sigma70-ECF"/>
    <property type="match status" value="1"/>
</dbReference>
<dbReference type="SUPFAM" id="SSF88659">
    <property type="entry name" value="Sigma3 and sigma4 domains of RNA polymerase sigma factors"/>
    <property type="match status" value="1"/>
</dbReference>
<dbReference type="PANTHER" id="PTHR43133">
    <property type="entry name" value="RNA POLYMERASE ECF-TYPE SIGMA FACTO"/>
    <property type="match status" value="1"/>
</dbReference>
<dbReference type="GO" id="GO:0006352">
    <property type="term" value="P:DNA-templated transcription initiation"/>
    <property type="evidence" value="ECO:0007669"/>
    <property type="project" value="InterPro"/>
</dbReference>
<dbReference type="SUPFAM" id="SSF88946">
    <property type="entry name" value="Sigma2 domain of RNA polymerase sigma factors"/>
    <property type="match status" value="1"/>
</dbReference>
<proteinExistence type="inferred from homology"/>
<sequence length="191" mass="21805">MVLPVNAADRLSHFLAGVERKAFRQAVYAVRDEQAALDIVQDAMMKLAEKYPDAPENELPLLFQRILQNTIRDYYRRQKVRNFWVSPMSFFASGQEDQEDHDPMEHVQATDVNSDPFYVLATDKSLASIQKAIEKLPARQREAFLLRYWEEMDVAETATVMGCSEGSVKTHCSRAVHALATMLKDKGSSYE</sequence>
<dbReference type="NCBIfam" id="NF006550">
    <property type="entry name" value="PRK09047.1"/>
    <property type="match status" value="1"/>
</dbReference>
<evidence type="ECO:0000256" key="2">
    <source>
        <dbReference type="ARBA" id="ARBA00023015"/>
    </source>
</evidence>
<dbReference type="Pfam" id="PF08281">
    <property type="entry name" value="Sigma70_r4_2"/>
    <property type="match status" value="1"/>
</dbReference>
<accession>E6QTU4</accession>
<keyword evidence="2" id="KW-0805">Transcription regulation</keyword>
<evidence type="ECO:0000256" key="4">
    <source>
        <dbReference type="ARBA" id="ARBA00023163"/>
    </source>
</evidence>
<dbReference type="InterPro" id="IPR039425">
    <property type="entry name" value="RNA_pol_sigma-70-like"/>
</dbReference>
<reference evidence="7" key="1">
    <citation type="submission" date="2009-10" db="EMBL/GenBank/DDBJ databases">
        <title>Diversity of trophic interactions inside an arsenic-rich microbial ecosystem.</title>
        <authorList>
            <person name="Bertin P.N."/>
            <person name="Heinrich-Salmeron A."/>
            <person name="Pelletier E."/>
            <person name="Goulhen-Chollet F."/>
            <person name="Arsene-Ploetze F."/>
            <person name="Gallien S."/>
            <person name="Calteau A."/>
            <person name="Vallenet D."/>
            <person name="Casiot C."/>
            <person name="Chane-Woon-Ming B."/>
            <person name="Giloteaux L."/>
            <person name="Barakat M."/>
            <person name="Bonnefoy V."/>
            <person name="Bruneel O."/>
            <person name="Chandler M."/>
            <person name="Cleiss J."/>
            <person name="Duran R."/>
            <person name="Elbaz-Poulichet F."/>
            <person name="Fonknechten N."/>
            <person name="Lauga B."/>
            <person name="Mornico D."/>
            <person name="Ortet P."/>
            <person name="Schaeffer C."/>
            <person name="Siguier P."/>
            <person name="Alexander Thil Smith A."/>
            <person name="Van Dorsselaer A."/>
            <person name="Weissenbach J."/>
            <person name="Medigue C."/>
            <person name="Le Paslier D."/>
        </authorList>
    </citation>
    <scope>NUCLEOTIDE SEQUENCE</scope>
</reference>
<organism evidence="7">
    <name type="scientific">mine drainage metagenome</name>
    <dbReference type="NCBI Taxonomy" id="410659"/>
    <lineage>
        <taxon>unclassified sequences</taxon>
        <taxon>metagenomes</taxon>
        <taxon>ecological metagenomes</taxon>
    </lineage>
</organism>
<dbReference type="PANTHER" id="PTHR43133:SF64">
    <property type="entry name" value="ECF SIGMA FACTOR"/>
    <property type="match status" value="1"/>
</dbReference>
<evidence type="ECO:0000256" key="1">
    <source>
        <dbReference type="ARBA" id="ARBA00010641"/>
    </source>
</evidence>
<dbReference type="InterPro" id="IPR013249">
    <property type="entry name" value="RNA_pol_sigma70_r4_t2"/>
</dbReference>
<dbReference type="InterPro" id="IPR036388">
    <property type="entry name" value="WH-like_DNA-bd_sf"/>
</dbReference>
<evidence type="ECO:0000259" key="6">
    <source>
        <dbReference type="Pfam" id="PF08281"/>
    </source>
</evidence>